<name>A0A382IRD6_9ZZZZ</name>
<evidence type="ECO:0000256" key="1">
    <source>
        <dbReference type="SAM" id="MobiDB-lite"/>
    </source>
</evidence>
<accession>A0A382IRD6</accession>
<evidence type="ECO:0000313" key="2">
    <source>
        <dbReference type="EMBL" id="SVC02118.1"/>
    </source>
</evidence>
<feature type="compositionally biased region" description="Basic and acidic residues" evidence="1">
    <location>
        <begin position="78"/>
        <end position="97"/>
    </location>
</feature>
<sequence>MGFIFGNSFKQLMSASFWNSIKMLHLIKFATIILIFSLKINVTSAGETSAISEQTFLDEADYQLSSFKSKPLMATDLADHSSKSTDTKDPKSTHEKINSSSSVPLNITQKDETRNVNFFKRVMGFFGVGSKEKDSTKRNNLES</sequence>
<feature type="non-terminal residue" evidence="2">
    <location>
        <position position="143"/>
    </location>
</feature>
<feature type="region of interest" description="Disordered" evidence="1">
    <location>
        <begin position="78"/>
        <end position="106"/>
    </location>
</feature>
<reference evidence="2" key="1">
    <citation type="submission" date="2018-05" db="EMBL/GenBank/DDBJ databases">
        <authorList>
            <person name="Lanie J.A."/>
            <person name="Ng W.-L."/>
            <person name="Kazmierczak K.M."/>
            <person name="Andrzejewski T.M."/>
            <person name="Davidsen T.M."/>
            <person name="Wayne K.J."/>
            <person name="Tettelin H."/>
            <person name="Glass J.I."/>
            <person name="Rusch D."/>
            <person name="Podicherti R."/>
            <person name="Tsui H.-C.T."/>
            <person name="Winkler M.E."/>
        </authorList>
    </citation>
    <scope>NUCLEOTIDE SEQUENCE</scope>
</reference>
<organism evidence="2">
    <name type="scientific">marine metagenome</name>
    <dbReference type="NCBI Taxonomy" id="408172"/>
    <lineage>
        <taxon>unclassified sequences</taxon>
        <taxon>metagenomes</taxon>
        <taxon>ecological metagenomes</taxon>
    </lineage>
</organism>
<gene>
    <name evidence="2" type="ORF">METZ01_LOCUS254972</name>
</gene>
<dbReference type="EMBL" id="UINC01069046">
    <property type="protein sequence ID" value="SVC02118.1"/>
    <property type="molecule type" value="Genomic_DNA"/>
</dbReference>
<proteinExistence type="predicted"/>
<protein>
    <submittedName>
        <fullName evidence="2">Uncharacterized protein</fullName>
    </submittedName>
</protein>
<dbReference type="AlphaFoldDB" id="A0A382IRD6"/>